<organism evidence="12 13">
    <name type="scientific">Vanrija pseudolonga</name>
    <dbReference type="NCBI Taxonomy" id="143232"/>
    <lineage>
        <taxon>Eukaryota</taxon>
        <taxon>Fungi</taxon>
        <taxon>Dikarya</taxon>
        <taxon>Basidiomycota</taxon>
        <taxon>Agaricomycotina</taxon>
        <taxon>Tremellomycetes</taxon>
        <taxon>Trichosporonales</taxon>
        <taxon>Trichosporonaceae</taxon>
        <taxon>Vanrija</taxon>
    </lineage>
</organism>
<keyword evidence="5 10" id="KW-0812">Transmembrane</keyword>
<evidence type="ECO:0000256" key="5">
    <source>
        <dbReference type="ARBA" id="ARBA00022692"/>
    </source>
</evidence>
<feature type="transmembrane region" description="Helical" evidence="10">
    <location>
        <begin position="95"/>
        <end position="115"/>
    </location>
</feature>
<evidence type="ECO:0000256" key="7">
    <source>
        <dbReference type="ARBA" id="ARBA00023016"/>
    </source>
</evidence>
<dbReference type="SUPFAM" id="SSF50044">
    <property type="entry name" value="SH3-domain"/>
    <property type="match status" value="1"/>
</dbReference>
<dbReference type="InterPro" id="IPR036028">
    <property type="entry name" value="SH3-like_dom_sf"/>
</dbReference>
<keyword evidence="13" id="KW-1185">Reference proteome</keyword>
<evidence type="ECO:0000256" key="9">
    <source>
        <dbReference type="PROSITE-ProRule" id="PRU00192"/>
    </source>
</evidence>
<evidence type="ECO:0000256" key="4">
    <source>
        <dbReference type="ARBA" id="ARBA00022475"/>
    </source>
</evidence>
<reference evidence="12" key="1">
    <citation type="submission" date="2023-10" db="EMBL/GenBank/DDBJ databases">
        <authorList>
            <person name="Noh H."/>
        </authorList>
    </citation>
    <scope>NUCLEOTIDE SEQUENCE</scope>
    <source>
        <strain evidence="12">DUCC4014</strain>
    </source>
</reference>
<accession>A0AAF0Y2K8</accession>
<keyword evidence="3 9" id="KW-0728">SH3 domain</keyword>
<evidence type="ECO:0000256" key="8">
    <source>
        <dbReference type="ARBA" id="ARBA00023136"/>
    </source>
</evidence>
<dbReference type="RefSeq" id="XP_062624909.1">
    <property type="nucleotide sequence ID" value="XM_062768925.1"/>
</dbReference>
<keyword evidence="6 10" id="KW-1133">Transmembrane helix</keyword>
<dbReference type="SMART" id="SM00326">
    <property type="entry name" value="SH3"/>
    <property type="match status" value="1"/>
</dbReference>
<keyword evidence="8 10" id="KW-0472">Membrane</keyword>
<dbReference type="PROSITE" id="PS50002">
    <property type="entry name" value="SH3"/>
    <property type="match status" value="1"/>
</dbReference>
<gene>
    <name evidence="12" type="primary">SHO1</name>
    <name evidence="12" type="ORF">LOC62_02G002414</name>
</gene>
<keyword evidence="4" id="KW-1003">Cell membrane</keyword>
<feature type="transmembrane region" description="Helical" evidence="10">
    <location>
        <begin position="65"/>
        <end position="83"/>
    </location>
</feature>
<dbReference type="Pfam" id="PF00018">
    <property type="entry name" value="SH3_1"/>
    <property type="match status" value="1"/>
</dbReference>
<comment type="subcellular location">
    <subcellularLocation>
        <location evidence="1">Cell membrane</location>
        <topology evidence="1">Multi-pass membrane protein</topology>
    </subcellularLocation>
</comment>
<evidence type="ECO:0000259" key="11">
    <source>
        <dbReference type="PROSITE" id="PS50002"/>
    </source>
</evidence>
<dbReference type="GeneID" id="87805662"/>
<keyword evidence="7" id="KW-0346">Stress response</keyword>
<evidence type="ECO:0000256" key="2">
    <source>
        <dbReference type="ARBA" id="ARBA00009739"/>
    </source>
</evidence>
<evidence type="ECO:0000313" key="13">
    <source>
        <dbReference type="Proteomes" id="UP000827549"/>
    </source>
</evidence>
<dbReference type="Proteomes" id="UP000827549">
    <property type="component" value="Chromosome 2"/>
</dbReference>
<dbReference type="GO" id="GO:0005886">
    <property type="term" value="C:plasma membrane"/>
    <property type="evidence" value="ECO:0007669"/>
    <property type="project" value="UniProtKB-SubCell"/>
</dbReference>
<dbReference type="Gene3D" id="2.30.30.40">
    <property type="entry name" value="SH3 Domains"/>
    <property type="match status" value="1"/>
</dbReference>
<dbReference type="AlphaFoldDB" id="A0AAF0Y2K8"/>
<name>A0AAF0Y2K8_9TREE</name>
<dbReference type="EMBL" id="CP086715">
    <property type="protein sequence ID" value="WOO78877.1"/>
    <property type="molecule type" value="Genomic_DNA"/>
</dbReference>
<protein>
    <submittedName>
        <fullName evidence="12">High osmolarity signaling protein SHO1</fullName>
    </submittedName>
</protein>
<feature type="domain" description="SH3" evidence="11">
    <location>
        <begin position="268"/>
        <end position="327"/>
    </location>
</feature>
<dbReference type="InterPro" id="IPR001452">
    <property type="entry name" value="SH3_domain"/>
</dbReference>
<evidence type="ECO:0000256" key="1">
    <source>
        <dbReference type="ARBA" id="ARBA00004651"/>
    </source>
</evidence>
<proteinExistence type="inferred from homology"/>
<evidence type="ECO:0000313" key="12">
    <source>
        <dbReference type="EMBL" id="WOO78877.1"/>
    </source>
</evidence>
<dbReference type="InterPro" id="IPR035522">
    <property type="entry name" value="Sho1_SH3"/>
</dbReference>
<sequence length="327" mass="34158">MFDNGLDVGVVFRHPTLLVTFALGIPGWLVAFAAQCALQAGKQTVKVGNTTTTISTSGVNGAGSLWFAIWVQLFLIIGIFLACASDCIATYRLQISIFTAVSLVFAVIGVDAHIYDKGHGAALATAAGWLILAIVDILWLLLFTSEEGSLLYHVLNGNSGLSWGGLSRGRSLRNSHNETGVYQSESAGLRHGAADRGMSSHDIPTGNGNGYGMGPTLGSAPNGLNGMATGGYSSAPTMDTVASKANANTSVSRDDFSVVGGGSVDNVTYKHRAKANYAYTASPDDPNEVSFAKGDILDVVDTTGKWYQVRTPSGQVGIAPSNYLSLL</sequence>
<feature type="transmembrane region" description="Helical" evidence="10">
    <location>
        <begin position="121"/>
        <end position="143"/>
    </location>
</feature>
<dbReference type="CDD" id="cd11855">
    <property type="entry name" value="SH3_Sho1p"/>
    <property type="match status" value="1"/>
</dbReference>
<evidence type="ECO:0000256" key="10">
    <source>
        <dbReference type="SAM" id="Phobius"/>
    </source>
</evidence>
<evidence type="ECO:0000256" key="3">
    <source>
        <dbReference type="ARBA" id="ARBA00022443"/>
    </source>
</evidence>
<comment type="similarity">
    <text evidence="2">Belongs to the SHO1 family.</text>
</comment>
<evidence type="ECO:0000256" key="6">
    <source>
        <dbReference type="ARBA" id="ARBA00022989"/>
    </source>
</evidence>